<keyword evidence="2" id="KW-1185">Reference proteome</keyword>
<comment type="caution">
    <text evidence="1">The sequence shown here is derived from an EMBL/GenBank/DDBJ whole genome shotgun (WGS) entry which is preliminary data.</text>
</comment>
<reference evidence="1 2" key="1">
    <citation type="submission" date="2018-08" db="EMBL/GenBank/DDBJ databases">
        <title>Sphingobium sp. EO9.</title>
        <authorList>
            <person name="Park Y."/>
            <person name="Kim K.H."/>
            <person name="Jeon C.O."/>
        </authorList>
    </citation>
    <scope>NUCLEOTIDE SEQUENCE [LARGE SCALE GENOMIC DNA]</scope>
    <source>
        <strain evidence="1 2">EO9</strain>
    </source>
</reference>
<gene>
    <name evidence="1" type="ORF">D0Z70_03465</name>
</gene>
<dbReference type="OrthoDB" id="8080802at2"/>
<sequence length="123" mass="12922">MGQITVFGGPERRRRWHDDERAKILSEAFSPGACVARVARQHDVSTALIYTWRRKACQASGVAGSSTAAQVGFVEAVVLDDGGSKQAPSPPAVVVDLPGGRRVNIYASAPPGVAAAVLKALIR</sequence>
<dbReference type="InterPro" id="IPR002514">
    <property type="entry name" value="Transposase_8"/>
</dbReference>
<dbReference type="Proteomes" id="UP000283469">
    <property type="component" value="Unassembled WGS sequence"/>
</dbReference>
<dbReference type="AlphaFoldDB" id="A0A418YXF9"/>
<proteinExistence type="predicted"/>
<dbReference type="NCBIfam" id="NF047595">
    <property type="entry name" value="IS66_ISRel24_TnpA"/>
    <property type="match status" value="1"/>
</dbReference>
<organism evidence="1 2">
    <name type="scientific">Sphingobium terrigena</name>
    <dbReference type="NCBI Taxonomy" id="2304063"/>
    <lineage>
        <taxon>Bacteria</taxon>
        <taxon>Pseudomonadati</taxon>
        <taxon>Pseudomonadota</taxon>
        <taxon>Alphaproteobacteria</taxon>
        <taxon>Sphingomonadales</taxon>
        <taxon>Sphingomonadaceae</taxon>
        <taxon>Sphingobium</taxon>
    </lineage>
</organism>
<dbReference type="PANTHER" id="PTHR37936">
    <property type="entry name" value="TRANSPOSASE INSC FOR INSERTION ELEMENT IS2A-RELATED"/>
    <property type="match status" value="1"/>
</dbReference>
<protein>
    <submittedName>
        <fullName evidence="1">Transposase</fullName>
    </submittedName>
</protein>
<evidence type="ECO:0000313" key="1">
    <source>
        <dbReference type="EMBL" id="RJG57277.1"/>
    </source>
</evidence>
<accession>A0A418YXF9</accession>
<dbReference type="GO" id="GO:0006313">
    <property type="term" value="P:DNA transposition"/>
    <property type="evidence" value="ECO:0007669"/>
    <property type="project" value="InterPro"/>
</dbReference>
<dbReference type="PANTHER" id="PTHR37936:SF3">
    <property type="entry name" value="TRANSPOSASE INSC FOR INSERTION ELEMENT IS2A-RELATED"/>
    <property type="match status" value="1"/>
</dbReference>
<dbReference type="GO" id="GO:0004803">
    <property type="term" value="F:transposase activity"/>
    <property type="evidence" value="ECO:0007669"/>
    <property type="project" value="InterPro"/>
</dbReference>
<name>A0A418YXF9_9SPHN</name>
<dbReference type="SUPFAM" id="SSF48295">
    <property type="entry name" value="TrpR-like"/>
    <property type="match status" value="1"/>
</dbReference>
<dbReference type="InterPro" id="IPR010921">
    <property type="entry name" value="Trp_repressor/repl_initiator"/>
</dbReference>
<dbReference type="RefSeq" id="WP_096064084.1">
    <property type="nucleotide sequence ID" value="NZ_QVRA01000002.1"/>
</dbReference>
<dbReference type="GO" id="GO:0043565">
    <property type="term" value="F:sequence-specific DNA binding"/>
    <property type="evidence" value="ECO:0007669"/>
    <property type="project" value="InterPro"/>
</dbReference>
<dbReference type="Pfam" id="PF01527">
    <property type="entry name" value="HTH_Tnp_1"/>
    <property type="match status" value="1"/>
</dbReference>
<evidence type="ECO:0000313" key="2">
    <source>
        <dbReference type="Proteomes" id="UP000283469"/>
    </source>
</evidence>
<dbReference type="EMBL" id="QVRA01000002">
    <property type="protein sequence ID" value="RJG57277.1"/>
    <property type="molecule type" value="Genomic_DNA"/>
</dbReference>